<evidence type="ECO:0000313" key="7">
    <source>
        <dbReference type="EMBL" id="MDQ0159968.1"/>
    </source>
</evidence>
<organism evidence="7 8">
    <name type="scientific">Alkalibacillus salilacus</name>
    <dbReference type="NCBI Taxonomy" id="284582"/>
    <lineage>
        <taxon>Bacteria</taxon>
        <taxon>Bacillati</taxon>
        <taxon>Bacillota</taxon>
        <taxon>Bacilli</taxon>
        <taxon>Bacillales</taxon>
        <taxon>Bacillaceae</taxon>
        <taxon>Alkalibacillus</taxon>
    </lineage>
</organism>
<dbReference type="InterPro" id="IPR039538">
    <property type="entry name" value="BetI_C"/>
</dbReference>
<sequence>MPKKIDHTERKDHIIEAMFRIVHRSGFEKATLREIAKEAGLSLGSVQHFFPKQGDIYIDAIEEIYSRFKARMDEIAHHDDENIFDNAVRMIKQIVQASTEEERMENDIWMKFSIMATMNPDYHEAKNKSREVNYSFAKEIVMMLSENGFLSKDESIDEAANTLTIFIHGLVFETVMYDGLYDEEKVDGEVRRYLNGITIK</sequence>
<evidence type="ECO:0000256" key="5">
    <source>
        <dbReference type="PROSITE-ProRule" id="PRU00335"/>
    </source>
</evidence>
<feature type="DNA-binding region" description="H-T-H motif" evidence="5">
    <location>
        <begin position="31"/>
        <end position="50"/>
    </location>
</feature>
<dbReference type="EMBL" id="JAUSTQ010000007">
    <property type="protein sequence ID" value="MDQ0159968.1"/>
    <property type="molecule type" value="Genomic_DNA"/>
</dbReference>
<dbReference type="Proteomes" id="UP001224359">
    <property type="component" value="Unassembled WGS sequence"/>
</dbReference>
<evidence type="ECO:0000256" key="3">
    <source>
        <dbReference type="ARBA" id="ARBA00023125"/>
    </source>
</evidence>
<keyword evidence="4" id="KW-0804">Transcription</keyword>
<dbReference type="Pfam" id="PF00440">
    <property type="entry name" value="TetR_N"/>
    <property type="match status" value="1"/>
</dbReference>
<dbReference type="Pfam" id="PF13977">
    <property type="entry name" value="TetR_C_6"/>
    <property type="match status" value="1"/>
</dbReference>
<dbReference type="Gene3D" id="1.10.357.10">
    <property type="entry name" value="Tetracycline Repressor, domain 2"/>
    <property type="match status" value="1"/>
</dbReference>
<accession>A0ABT9VG63</accession>
<dbReference type="SUPFAM" id="SSF48498">
    <property type="entry name" value="Tetracyclin repressor-like, C-terminal domain"/>
    <property type="match status" value="1"/>
</dbReference>
<evidence type="ECO:0000259" key="6">
    <source>
        <dbReference type="PROSITE" id="PS50977"/>
    </source>
</evidence>
<reference evidence="7 8" key="1">
    <citation type="submission" date="2023-07" db="EMBL/GenBank/DDBJ databases">
        <title>Genomic Encyclopedia of Type Strains, Phase IV (KMG-IV): sequencing the most valuable type-strain genomes for metagenomic binning, comparative biology and taxonomic classification.</title>
        <authorList>
            <person name="Goeker M."/>
        </authorList>
    </citation>
    <scope>NUCLEOTIDE SEQUENCE [LARGE SCALE GENOMIC DNA]</scope>
    <source>
        <strain evidence="7 8">DSM 16460</strain>
    </source>
</reference>
<keyword evidence="1" id="KW-0678">Repressor</keyword>
<keyword evidence="3 5" id="KW-0238">DNA-binding</keyword>
<dbReference type="SUPFAM" id="SSF46689">
    <property type="entry name" value="Homeodomain-like"/>
    <property type="match status" value="1"/>
</dbReference>
<protein>
    <submittedName>
        <fullName evidence="7">AcrR family transcriptional regulator</fullName>
    </submittedName>
</protein>
<dbReference type="InterPro" id="IPR009057">
    <property type="entry name" value="Homeodomain-like_sf"/>
</dbReference>
<dbReference type="InterPro" id="IPR036271">
    <property type="entry name" value="Tet_transcr_reg_TetR-rel_C_sf"/>
</dbReference>
<evidence type="ECO:0000256" key="2">
    <source>
        <dbReference type="ARBA" id="ARBA00023015"/>
    </source>
</evidence>
<keyword evidence="2" id="KW-0805">Transcription regulation</keyword>
<dbReference type="InterPro" id="IPR001647">
    <property type="entry name" value="HTH_TetR"/>
</dbReference>
<comment type="caution">
    <text evidence="7">The sequence shown here is derived from an EMBL/GenBank/DDBJ whole genome shotgun (WGS) entry which is preliminary data.</text>
</comment>
<evidence type="ECO:0000256" key="1">
    <source>
        <dbReference type="ARBA" id="ARBA00022491"/>
    </source>
</evidence>
<keyword evidence="8" id="KW-1185">Reference proteome</keyword>
<evidence type="ECO:0000256" key="4">
    <source>
        <dbReference type="ARBA" id="ARBA00023163"/>
    </source>
</evidence>
<evidence type="ECO:0000313" key="8">
    <source>
        <dbReference type="Proteomes" id="UP001224359"/>
    </source>
</evidence>
<name>A0ABT9VG63_9BACI</name>
<feature type="domain" description="HTH tetR-type" evidence="6">
    <location>
        <begin position="8"/>
        <end position="68"/>
    </location>
</feature>
<dbReference type="RefSeq" id="WP_306976846.1">
    <property type="nucleotide sequence ID" value="NZ_JAUSTQ010000007.1"/>
</dbReference>
<gene>
    <name evidence="7" type="ORF">J2S77_001955</name>
</gene>
<dbReference type="PROSITE" id="PS50977">
    <property type="entry name" value="HTH_TETR_2"/>
    <property type="match status" value="1"/>
</dbReference>
<proteinExistence type="predicted"/>
<dbReference type="PANTHER" id="PTHR47506:SF1">
    <property type="entry name" value="HTH-TYPE TRANSCRIPTIONAL REGULATOR YJDC"/>
    <property type="match status" value="1"/>
</dbReference>
<dbReference type="PANTHER" id="PTHR47506">
    <property type="entry name" value="TRANSCRIPTIONAL REGULATORY PROTEIN"/>
    <property type="match status" value="1"/>
</dbReference>